<evidence type="ECO:0000313" key="10">
    <source>
        <dbReference type="Proteomes" id="UP001497493"/>
    </source>
</evidence>
<reference evidence="9 10" key="1">
    <citation type="submission" date="2024-04" db="EMBL/GenBank/DDBJ databases">
        <authorList>
            <person name="Cremers G."/>
        </authorList>
    </citation>
    <scope>NUCLEOTIDE SEQUENCE [LARGE SCALE GENOMIC DNA]</scope>
    <source>
        <strain evidence="9">MeCH1-AG</strain>
    </source>
</reference>
<dbReference type="InterPro" id="IPR001107">
    <property type="entry name" value="Band_7"/>
</dbReference>
<dbReference type="SUPFAM" id="SSF117892">
    <property type="entry name" value="Band 7/SPFH domain"/>
    <property type="match status" value="1"/>
</dbReference>
<sequence length="286" mass="33068">MDNKTVIGMTLAGLALVVAGMAVFTVSETEKAILLEFRKIVRTDFEPGLHFKLPYQQVKKFDDRILTLESKPERFLTSEKKNVIVDWFVKWQIDDVAKFYTSVAGDKTQANIRLDQVTKDALRNEFSKRTIRELVSSERDQIQEVLTGIVNPAVENLGIHVIDVRVMRVDLPEEVSTSVYRRMEAERARVAREFRSRGAEAAERIRAEADKQRELLLAEAYKTAEIRRGEGDARAAEIYAQAYGKNREFFQFNRRLMAYRQAFKGQNDLIVLEPDSEFFQYFTKPK</sequence>
<evidence type="ECO:0000313" key="9">
    <source>
        <dbReference type="EMBL" id="CAL1240129.1"/>
    </source>
</evidence>
<keyword evidence="5 7" id="KW-0472">Membrane</keyword>
<dbReference type="EMBL" id="OZ026884">
    <property type="protein sequence ID" value="CAL1240129.1"/>
    <property type="molecule type" value="Genomic_DNA"/>
</dbReference>
<dbReference type="PANTHER" id="PTHR42911:SF1">
    <property type="entry name" value="MODULATOR OF FTSH PROTEASE HFLC"/>
    <property type="match status" value="1"/>
</dbReference>
<comment type="similarity">
    <text evidence="2 6">Belongs to the band 7/mec-2 family. HflC subfamily.</text>
</comment>
<evidence type="ECO:0000256" key="6">
    <source>
        <dbReference type="PIRNR" id="PIRNR005651"/>
    </source>
</evidence>
<name>A0ABM9NHN0_9GAMM</name>
<feature type="domain" description="Band 7" evidence="8">
    <location>
        <begin position="21"/>
        <end position="183"/>
    </location>
</feature>
<evidence type="ECO:0000256" key="4">
    <source>
        <dbReference type="ARBA" id="ARBA00022989"/>
    </source>
</evidence>
<evidence type="ECO:0000256" key="1">
    <source>
        <dbReference type="ARBA" id="ARBA00004167"/>
    </source>
</evidence>
<dbReference type="Pfam" id="PF01145">
    <property type="entry name" value="Band_7"/>
    <property type="match status" value="1"/>
</dbReference>
<dbReference type="RefSeq" id="WP_348759636.1">
    <property type="nucleotide sequence ID" value="NZ_OZ026884.1"/>
</dbReference>
<accession>A0ABM9NHN0</accession>
<evidence type="ECO:0000256" key="2">
    <source>
        <dbReference type="ARBA" id="ARBA00007862"/>
    </source>
</evidence>
<evidence type="ECO:0000256" key="3">
    <source>
        <dbReference type="ARBA" id="ARBA00022692"/>
    </source>
</evidence>
<keyword evidence="4 7" id="KW-1133">Transmembrane helix</keyword>
<dbReference type="Gene3D" id="3.30.479.30">
    <property type="entry name" value="Band 7 domain"/>
    <property type="match status" value="1"/>
</dbReference>
<dbReference type="NCBIfam" id="TIGR01932">
    <property type="entry name" value="hflC"/>
    <property type="match status" value="1"/>
</dbReference>
<dbReference type="SMART" id="SM00244">
    <property type="entry name" value="PHB"/>
    <property type="match status" value="1"/>
</dbReference>
<gene>
    <name evidence="9" type="primary">hflC</name>
    <name evidence="9" type="ORF">MECH1_V1_1353</name>
</gene>
<proteinExistence type="inferred from homology"/>
<comment type="function">
    <text evidence="6">HflC and HflK could regulate a protease.</text>
</comment>
<evidence type="ECO:0000256" key="7">
    <source>
        <dbReference type="SAM" id="Phobius"/>
    </source>
</evidence>
<feature type="transmembrane region" description="Helical" evidence="7">
    <location>
        <begin position="6"/>
        <end position="26"/>
    </location>
</feature>
<evidence type="ECO:0000256" key="5">
    <source>
        <dbReference type="ARBA" id="ARBA00023136"/>
    </source>
</evidence>
<keyword evidence="10" id="KW-1185">Reference proteome</keyword>
<organism evidence="9 10">
    <name type="scientific">Candidatus Methylocalor cossyra</name>
    <dbReference type="NCBI Taxonomy" id="3108543"/>
    <lineage>
        <taxon>Bacteria</taxon>
        <taxon>Pseudomonadati</taxon>
        <taxon>Pseudomonadota</taxon>
        <taxon>Gammaproteobacteria</taxon>
        <taxon>Methylococcales</taxon>
        <taxon>Methylococcaceae</taxon>
        <taxon>Candidatus Methylocalor</taxon>
    </lineage>
</organism>
<dbReference type="PIRSF" id="PIRSF005651">
    <property type="entry name" value="HflC"/>
    <property type="match status" value="1"/>
</dbReference>
<dbReference type="CDD" id="cd03405">
    <property type="entry name" value="SPFH_HflC"/>
    <property type="match status" value="1"/>
</dbReference>
<evidence type="ECO:0000259" key="8">
    <source>
        <dbReference type="SMART" id="SM00244"/>
    </source>
</evidence>
<protein>
    <recommendedName>
        <fullName evidence="6">Protein HflC</fullName>
    </recommendedName>
</protein>
<dbReference type="InterPro" id="IPR010200">
    <property type="entry name" value="HflC"/>
</dbReference>
<keyword evidence="3 7" id="KW-0812">Transmembrane</keyword>
<dbReference type="Proteomes" id="UP001497493">
    <property type="component" value="Chromosome"/>
</dbReference>
<comment type="subcellular location">
    <subcellularLocation>
        <location evidence="1">Membrane</location>
        <topology evidence="1">Single-pass membrane protein</topology>
    </subcellularLocation>
</comment>
<dbReference type="PANTHER" id="PTHR42911">
    <property type="entry name" value="MODULATOR OF FTSH PROTEASE HFLC"/>
    <property type="match status" value="1"/>
</dbReference>
<dbReference type="InterPro" id="IPR036013">
    <property type="entry name" value="Band_7/SPFH_dom_sf"/>
</dbReference>